<dbReference type="GO" id="GO:0005615">
    <property type="term" value="C:extracellular space"/>
    <property type="evidence" value="ECO:0007669"/>
    <property type="project" value="TreeGrafter"/>
</dbReference>
<evidence type="ECO:0000256" key="4">
    <source>
        <dbReference type="ARBA" id="ARBA00022729"/>
    </source>
</evidence>
<dbReference type="InterPro" id="IPR050149">
    <property type="entry name" value="Collagen_superfamily"/>
</dbReference>
<feature type="region of interest" description="Disordered" evidence="14">
    <location>
        <begin position="328"/>
        <end position="782"/>
    </location>
</feature>
<evidence type="ECO:0000256" key="11">
    <source>
        <dbReference type="ARBA" id="ARBA00057339"/>
    </source>
</evidence>
<keyword evidence="9" id="KW-0379">Hydroxylation</keyword>
<comment type="similarity">
    <text evidence="10">Belongs to the fibril-associated collagens with interrupted helices (FACIT) family.</text>
</comment>
<dbReference type="InterPro" id="IPR008160">
    <property type="entry name" value="Collagen"/>
</dbReference>
<evidence type="ECO:0000256" key="1">
    <source>
        <dbReference type="ARBA" id="ARBA00004498"/>
    </source>
</evidence>
<comment type="subcellular location">
    <subcellularLocation>
        <location evidence="1">Secreted</location>
        <location evidence="1">Extracellular space</location>
        <location evidence="1">Extracellular matrix</location>
    </subcellularLocation>
</comment>
<feature type="compositionally biased region" description="Low complexity" evidence="14">
    <location>
        <begin position="745"/>
        <end position="755"/>
    </location>
</feature>
<dbReference type="GO" id="GO:0007155">
    <property type="term" value="P:cell adhesion"/>
    <property type="evidence" value="ECO:0007669"/>
    <property type="project" value="UniProtKB-KW"/>
</dbReference>
<evidence type="ECO:0000259" key="16">
    <source>
        <dbReference type="SMART" id="SM00210"/>
    </source>
</evidence>
<dbReference type="GO" id="GO:0031012">
    <property type="term" value="C:extracellular matrix"/>
    <property type="evidence" value="ECO:0007669"/>
    <property type="project" value="TreeGrafter"/>
</dbReference>
<dbReference type="SMART" id="SM00210">
    <property type="entry name" value="TSPN"/>
    <property type="match status" value="1"/>
</dbReference>
<name>A0A6I9Y1K2_9SAUR</name>
<gene>
    <name evidence="18" type="primary">LOC106548014</name>
</gene>
<keyword evidence="4 15" id="KW-0732">Signal</keyword>
<keyword evidence="6" id="KW-0130">Cell adhesion</keyword>
<evidence type="ECO:0000256" key="6">
    <source>
        <dbReference type="ARBA" id="ARBA00022889"/>
    </source>
</evidence>
<dbReference type="FunFam" id="2.60.120.200:FF:000094">
    <property type="entry name" value="Collagen type XVI alpha 1 chain"/>
    <property type="match status" value="1"/>
</dbReference>
<dbReference type="InterPro" id="IPR013320">
    <property type="entry name" value="ConA-like_dom_sf"/>
</dbReference>
<dbReference type="GeneID" id="106548014"/>
<evidence type="ECO:0000256" key="5">
    <source>
        <dbReference type="ARBA" id="ARBA00022737"/>
    </source>
</evidence>
<dbReference type="SUPFAM" id="SSF49899">
    <property type="entry name" value="Concanavalin A-like lectins/glucanases"/>
    <property type="match status" value="1"/>
</dbReference>
<feature type="region of interest" description="Disordered" evidence="14">
    <location>
        <begin position="893"/>
        <end position="915"/>
    </location>
</feature>
<dbReference type="OrthoDB" id="8939548at2759"/>
<evidence type="ECO:0000256" key="15">
    <source>
        <dbReference type="SAM" id="SignalP"/>
    </source>
</evidence>
<dbReference type="AlphaFoldDB" id="A0A6I9Y1K2"/>
<dbReference type="Proteomes" id="UP000504617">
    <property type="component" value="Unplaced"/>
</dbReference>
<dbReference type="GO" id="GO:0005581">
    <property type="term" value="C:collagen trimer"/>
    <property type="evidence" value="ECO:0007669"/>
    <property type="project" value="UniProtKB-KW"/>
</dbReference>
<evidence type="ECO:0000256" key="8">
    <source>
        <dbReference type="ARBA" id="ARBA00023180"/>
    </source>
</evidence>
<feature type="compositionally biased region" description="Basic and acidic residues" evidence="14">
    <location>
        <begin position="401"/>
        <end position="410"/>
    </location>
</feature>
<feature type="compositionally biased region" description="Low complexity" evidence="14">
    <location>
        <begin position="719"/>
        <end position="735"/>
    </location>
</feature>
<dbReference type="PANTHER" id="PTHR24023">
    <property type="entry name" value="COLLAGEN ALPHA"/>
    <property type="match status" value="1"/>
</dbReference>
<accession>A0A6I9Y1K2</accession>
<keyword evidence="7" id="KW-0176">Collagen</keyword>
<evidence type="ECO:0000256" key="10">
    <source>
        <dbReference type="ARBA" id="ARBA00049648"/>
    </source>
</evidence>
<feature type="signal peptide" evidence="15">
    <location>
        <begin position="1"/>
        <end position="21"/>
    </location>
</feature>
<protein>
    <recommendedName>
        <fullName evidence="13">Collagen alpha-1(XVI) chain</fullName>
    </recommendedName>
</protein>
<proteinExistence type="inferred from homology"/>
<keyword evidence="3" id="KW-0272">Extracellular matrix</keyword>
<evidence type="ECO:0000256" key="3">
    <source>
        <dbReference type="ARBA" id="ARBA00022530"/>
    </source>
</evidence>
<dbReference type="Gene3D" id="2.60.120.200">
    <property type="match status" value="1"/>
</dbReference>
<feature type="chain" id="PRO_5026858821" description="Collagen alpha-1(XVI) chain" evidence="15">
    <location>
        <begin position="22"/>
        <end position="915"/>
    </location>
</feature>
<evidence type="ECO:0000256" key="12">
    <source>
        <dbReference type="ARBA" id="ARBA00063879"/>
    </source>
</evidence>
<dbReference type="RefSeq" id="XP_013920797.1">
    <property type="nucleotide sequence ID" value="XM_014065322.1"/>
</dbReference>
<keyword evidence="17" id="KW-1185">Reference proteome</keyword>
<keyword evidence="5" id="KW-0677">Repeat</keyword>
<keyword evidence="8" id="KW-0325">Glycoprotein</keyword>
<dbReference type="InterPro" id="IPR048287">
    <property type="entry name" value="TSPN-like_N"/>
</dbReference>
<keyword evidence="2" id="KW-0964">Secreted</keyword>
<dbReference type="KEGG" id="tsr:106548014"/>
<evidence type="ECO:0000313" key="17">
    <source>
        <dbReference type="Proteomes" id="UP000504617"/>
    </source>
</evidence>
<evidence type="ECO:0000256" key="14">
    <source>
        <dbReference type="SAM" id="MobiDB-lite"/>
    </source>
</evidence>
<feature type="compositionally biased region" description="Gly residues" evidence="14">
    <location>
        <begin position="457"/>
        <end position="469"/>
    </location>
</feature>
<feature type="compositionally biased region" description="Low complexity" evidence="14">
    <location>
        <begin position="625"/>
        <end position="635"/>
    </location>
</feature>
<comment type="subunit">
    <text evidence="12">Homotrimer. Interacts with FBN1, fibronectin and integrins ITGA1/ITGB1 and ITGA2/ITGB1. Integrin ITGA1/ITGB1 binds to a unique site within COL16A1 located close to its C-terminal end between collagenous domains COL1-COL3.</text>
</comment>
<comment type="function">
    <text evidence="11">Involved in mediating cell attachment and inducing integrin-mediated cellular reactions, such as cell spreading and alterations in cell morphology.</text>
</comment>
<evidence type="ECO:0000313" key="18">
    <source>
        <dbReference type="RefSeq" id="XP_013920797.1"/>
    </source>
</evidence>
<evidence type="ECO:0000256" key="2">
    <source>
        <dbReference type="ARBA" id="ARBA00022525"/>
    </source>
</evidence>
<reference evidence="18" key="1">
    <citation type="submission" date="2025-08" db="UniProtKB">
        <authorList>
            <consortium name="RefSeq"/>
        </authorList>
    </citation>
    <scope>IDENTIFICATION</scope>
</reference>
<evidence type="ECO:0000256" key="9">
    <source>
        <dbReference type="ARBA" id="ARBA00023278"/>
    </source>
</evidence>
<evidence type="ECO:0000256" key="13">
    <source>
        <dbReference type="ARBA" id="ARBA00074547"/>
    </source>
</evidence>
<feature type="compositionally biased region" description="Basic and acidic residues" evidence="14">
    <location>
        <begin position="352"/>
        <end position="361"/>
    </location>
</feature>
<evidence type="ECO:0000256" key="7">
    <source>
        <dbReference type="ARBA" id="ARBA00023119"/>
    </source>
</evidence>
<organism evidence="17 18">
    <name type="scientific">Thamnophis sirtalis</name>
    <dbReference type="NCBI Taxonomy" id="35019"/>
    <lineage>
        <taxon>Eukaryota</taxon>
        <taxon>Metazoa</taxon>
        <taxon>Chordata</taxon>
        <taxon>Craniata</taxon>
        <taxon>Vertebrata</taxon>
        <taxon>Euteleostomi</taxon>
        <taxon>Lepidosauria</taxon>
        <taxon>Squamata</taxon>
        <taxon>Bifurcata</taxon>
        <taxon>Unidentata</taxon>
        <taxon>Episquamata</taxon>
        <taxon>Toxicofera</taxon>
        <taxon>Serpentes</taxon>
        <taxon>Colubroidea</taxon>
        <taxon>Colubridae</taxon>
        <taxon>Natricinae</taxon>
        <taxon>Thamnophis</taxon>
    </lineage>
</organism>
<dbReference type="Pfam" id="PF01391">
    <property type="entry name" value="Collagen"/>
    <property type="match status" value="5"/>
</dbReference>
<sequence>MWRALFSALYLLGIFFESCRGRKLPAFQEGEKCPLLEKENLRLDHSSDEFVNITGFNLIKRFGLLKTSSVKKIRNPKGPMILRLGNTSLVHQAKQLFPRGLPDEFTLIITLLLKKQTTKENWYLFQITDPQGYPQLSLGINSKERSLEFQAKDRHGEVIGVVFAGKGITSLFDLKWHKMAVSIQTQVISVHVDCSYISSKPLQLRQRLVSNGNAFVGLEAVRGTPVMFDIQQLHIYCDPAMAMHEGCCEISDNGCFPEASKTRRDVEVMENNELIEINPQTEGKVYTRCFCLEEPQNKQEVRASGKVAMKGDQGEKCPPCEKGSSYANATLGPPGVKGGKGERGSPGIYGSKGEKGDRGADCVRISPEAPLQCAEGPRGEKGDSGEKGLQGLNGTHGQKGQKGEKGDFGLHGKPGAPGRDGRPGELCLVGPKGQKGDPGFVGPEGLAGEPGPPGLPGPSGIGLPGKPGDPGGPPGLKGEKGGSGSPGDSGSPGKPGKPGTPGLKGEKGDPCEVCPVITDENLIGLPGNPGAKGEPGPPGKPGKSGDPGINGIKGEKGDAGLFGPMGKPGIQGNKGDTGGPGVKGEKGESCTSCSSLEGGPVTVSVPGPQGEKGEPGLPGIGLPGKPGVAGEAGLKGQKGDGGNPGDPGTPGEAGVPGLSGEPGIRGPAGVKGEKGDACESCPIISPDSGAVGIPGTPGQKGDPGLPGVGQPGKPGKPGLPGIQGPPGLKGLQGEPGTPGIGIQGPEGEPGQKGLPGNPGPEGQRGLPGVPGSNGLTGEKGAKGDKNLREILASAPASLALGRTQAMVFRALRDCGSGTPGSLSQALRDLQVLQDRQAHREPQEVREILASAPASLALGRTQAMVFRALRDCGSGTPGSLSQALRDLQVLQDRQAHREPQEVSYKSKLERDSVTIT</sequence>
<dbReference type="PANTHER" id="PTHR24023:SF1082">
    <property type="entry name" value="COLLAGEN TRIPLE HELIX REPEAT"/>
    <property type="match status" value="1"/>
</dbReference>
<feature type="compositionally biased region" description="Basic and acidic residues" evidence="14">
    <location>
        <begin position="377"/>
        <end position="386"/>
    </location>
</feature>
<feature type="domain" description="Thrombospondin-like N-terminal" evidence="16">
    <location>
        <begin position="55"/>
        <end position="239"/>
    </location>
</feature>